<keyword evidence="3" id="KW-1185">Reference proteome</keyword>
<gene>
    <name evidence="2" type="ORF">NEOLI_004722</name>
</gene>
<dbReference type="AlphaFoldDB" id="A0A1U7LIQ0"/>
<comment type="caution">
    <text evidence="2">The sequence shown here is derived from an EMBL/GenBank/DDBJ whole genome shotgun (WGS) entry which is preliminary data.</text>
</comment>
<reference evidence="2 3" key="1">
    <citation type="submission" date="2016-04" db="EMBL/GenBank/DDBJ databases">
        <title>Evolutionary innovation and constraint leading to complex multicellularity in the Ascomycota.</title>
        <authorList>
            <person name="Cisse O."/>
            <person name="Nguyen A."/>
            <person name="Hewitt D.A."/>
            <person name="Jedd G."/>
            <person name="Stajich J.E."/>
        </authorList>
    </citation>
    <scope>NUCLEOTIDE SEQUENCE [LARGE SCALE GENOMIC DNA]</scope>
    <source>
        <strain evidence="2 3">DAH-3</strain>
    </source>
</reference>
<protein>
    <submittedName>
        <fullName evidence="2">Uncharacterized protein</fullName>
    </submittedName>
</protein>
<evidence type="ECO:0000313" key="2">
    <source>
        <dbReference type="EMBL" id="OLL22527.1"/>
    </source>
</evidence>
<feature type="region of interest" description="Disordered" evidence="1">
    <location>
        <begin position="108"/>
        <end position="136"/>
    </location>
</feature>
<evidence type="ECO:0000313" key="3">
    <source>
        <dbReference type="Proteomes" id="UP000186594"/>
    </source>
</evidence>
<feature type="compositionally biased region" description="Basic residues" evidence="1">
    <location>
        <begin position="123"/>
        <end position="134"/>
    </location>
</feature>
<organism evidence="2 3">
    <name type="scientific">Neolecta irregularis (strain DAH-3)</name>
    <dbReference type="NCBI Taxonomy" id="1198029"/>
    <lineage>
        <taxon>Eukaryota</taxon>
        <taxon>Fungi</taxon>
        <taxon>Dikarya</taxon>
        <taxon>Ascomycota</taxon>
        <taxon>Taphrinomycotina</taxon>
        <taxon>Neolectales</taxon>
        <taxon>Neolectaceae</taxon>
        <taxon>Neolecta</taxon>
    </lineage>
</organism>
<accession>A0A1U7LIQ0</accession>
<evidence type="ECO:0000256" key="1">
    <source>
        <dbReference type="SAM" id="MobiDB-lite"/>
    </source>
</evidence>
<proteinExistence type="predicted"/>
<dbReference type="Proteomes" id="UP000186594">
    <property type="component" value="Unassembled WGS sequence"/>
</dbReference>
<dbReference type="EMBL" id="LXFE01003088">
    <property type="protein sequence ID" value="OLL22527.1"/>
    <property type="molecule type" value="Genomic_DNA"/>
</dbReference>
<name>A0A1U7LIQ0_NEOID</name>
<sequence length="222" mass="24569">MLTDADLGLNLGFHDEDKAPVLTSSNSKMTNDKTSCGNKNSVPERHFIPFTVQDFLQNVFRKTCSRKKKGLNILRCRVTRSKLSYSTPPKMFPGLIIDASSCSHGSSWSLNRSSGESLPTRSPKMKQSSKRPPARVKQDLIIDPSTDQLQEIPACSKRTLKSFVTITQVASALGIPLDLSTITSKRGKLRTKNLAAKLKSFQDGNEAEITVIIYLWPVGLMK</sequence>
<feature type="compositionally biased region" description="Polar residues" evidence="1">
    <location>
        <begin position="108"/>
        <end position="120"/>
    </location>
</feature>